<evidence type="ECO:0000313" key="10">
    <source>
        <dbReference type="RefSeq" id="XP_010250625.1"/>
    </source>
</evidence>
<dbReference type="GO" id="GO:0003677">
    <property type="term" value="F:DNA binding"/>
    <property type="evidence" value="ECO:0007669"/>
    <property type="project" value="UniProtKB-KW"/>
</dbReference>
<keyword evidence="2" id="KW-0677">Repeat</keyword>
<feature type="compositionally biased region" description="Polar residues" evidence="7">
    <location>
        <begin position="674"/>
        <end position="686"/>
    </location>
</feature>
<evidence type="ECO:0000256" key="4">
    <source>
        <dbReference type="ARBA" id="ARBA00022833"/>
    </source>
</evidence>
<feature type="domain" description="C3H1-type" evidence="8">
    <location>
        <begin position="115"/>
        <end position="142"/>
    </location>
</feature>
<dbReference type="OMA" id="PCFFFQK"/>
<dbReference type="InParanoid" id="A0A1U7ZAT2"/>
<evidence type="ECO:0000256" key="5">
    <source>
        <dbReference type="ARBA" id="ARBA00023125"/>
    </source>
</evidence>
<name>A0A1U7ZAT2_NELNU</name>
<gene>
    <name evidence="10" type="primary">LOC104592819</name>
</gene>
<feature type="compositionally biased region" description="Polar residues" evidence="7">
    <location>
        <begin position="653"/>
        <end position="662"/>
    </location>
</feature>
<protein>
    <submittedName>
        <fullName evidence="10">Zinc finger CCCH domain-containing protein 17</fullName>
    </submittedName>
</protein>
<feature type="region of interest" description="Disordered" evidence="7">
    <location>
        <begin position="372"/>
        <end position="534"/>
    </location>
</feature>
<accession>A0A1U7ZAT2</accession>
<dbReference type="Proteomes" id="UP000189703">
    <property type="component" value="Unplaced"/>
</dbReference>
<feature type="compositionally biased region" description="Basic and acidic residues" evidence="7">
    <location>
        <begin position="274"/>
        <end position="286"/>
    </location>
</feature>
<organism evidence="9 10">
    <name type="scientific">Nelumbo nucifera</name>
    <name type="common">Sacred lotus</name>
    <dbReference type="NCBI Taxonomy" id="4432"/>
    <lineage>
        <taxon>Eukaryota</taxon>
        <taxon>Viridiplantae</taxon>
        <taxon>Streptophyta</taxon>
        <taxon>Embryophyta</taxon>
        <taxon>Tracheophyta</taxon>
        <taxon>Spermatophyta</taxon>
        <taxon>Magnoliopsida</taxon>
        <taxon>Proteales</taxon>
        <taxon>Nelumbonaceae</taxon>
        <taxon>Nelumbo</taxon>
    </lineage>
</organism>
<dbReference type="GeneID" id="104592819"/>
<feature type="compositionally biased region" description="Basic and acidic residues" evidence="7">
    <location>
        <begin position="425"/>
        <end position="450"/>
    </location>
</feature>
<evidence type="ECO:0000256" key="3">
    <source>
        <dbReference type="ARBA" id="ARBA00022771"/>
    </source>
</evidence>
<feature type="compositionally biased region" description="Low complexity" evidence="7">
    <location>
        <begin position="494"/>
        <end position="510"/>
    </location>
</feature>
<keyword evidence="1 6" id="KW-0479">Metal-binding</keyword>
<dbReference type="PROSITE" id="PS50103">
    <property type="entry name" value="ZF_C3H1"/>
    <property type="match status" value="3"/>
</dbReference>
<keyword evidence="3 6" id="KW-0863">Zinc-finger</keyword>
<dbReference type="GO" id="GO:0003729">
    <property type="term" value="F:mRNA binding"/>
    <property type="evidence" value="ECO:0000318"/>
    <property type="project" value="GO_Central"/>
</dbReference>
<dbReference type="PANTHER" id="PTHR15725">
    <property type="entry name" value="ZN-FINGER, C-X8-C-X5-C-X3-H TYPE-CONTAINING"/>
    <property type="match status" value="1"/>
</dbReference>
<feature type="region of interest" description="Disordered" evidence="7">
    <location>
        <begin position="735"/>
        <end position="773"/>
    </location>
</feature>
<keyword evidence="9" id="KW-1185">Reference proteome</keyword>
<evidence type="ECO:0000313" key="9">
    <source>
        <dbReference type="Proteomes" id="UP000189703"/>
    </source>
</evidence>
<feature type="domain" description="C3H1-type" evidence="8">
    <location>
        <begin position="51"/>
        <end position="77"/>
    </location>
</feature>
<dbReference type="SUPFAM" id="SSF90229">
    <property type="entry name" value="CCCH zinc finger"/>
    <property type="match status" value="1"/>
</dbReference>
<dbReference type="Pfam" id="PF15663">
    <property type="entry name" value="zf-CCCH_3"/>
    <property type="match status" value="1"/>
</dbReference>
<feature type="compositionally biased region" description="Basic and acidic residues" evidence="7">
    <location>
        <begin position="522"/>
        <end position="534"/>
    </location>
</feature>
<evidence type="ECO:0000256" key="7">
    <source>
        <dbReference type="SAM" id="MobiDB-lite"/>
    </source>
</evidence>
<evidence type="ECO:0000259" key="8">
    <source>
        <dbReference type="PROSITE" id="PS50103"/>
    </source>
</evidence>
<feature type="zinc finger region" description="C3H1-type" evidence="6">
    <location>
        <begin position="20"/>
        <end position="49"/>
    </location>
</feature>
<feature type="compositionally biased region" description="Acidic residues" evidence="7">
    <location>
        <begin position="755"/>
        <end position="772"/>
    </location>
</feature>
<dbReference type="InterPro" id="IPR041686">
    <property type="entry name" value="Znf-CCCH_3"/>
</dbReference>
<dbReference type="Pfam" id="PF14608">
    <property type="entry name" value="zf-CCCH_2"/>
    <property type="match status" value="1"/>
</dbReference>
<dbReference type="PANTHER" id="PTHR15725:SF14">
    <property type="entry name" value="ZINC FINGER CCCH DOMAIN-CONTAINING PROTEIN 11A"/>
    <property type="match status" value="1"/>
</dbReference>
<reference evidence="10" key="1">
    <citation type="submission" date="2025-08" db="UniProtKB">
        <authorList>
            <consortium name="RefSeq"/>
        </authorList>
    </citation>
    <scope>IDENTIFICATION</scope>
</reference>
<dbReference type="RefSeq" id="XP_010250625.1">
    <property type="nucleotide sequence ID" value="XM_010252323.2"/>
</dbReference>
<evidence type="ECO:0000256" key="1">
    <source>
        <dbReference type="ARBA" id="ARBA00022723"/>
    </source>
</evidence>
<feature type="zinc finger region" description="C3H1-type" evidence="6">
    <location>
        <begin position="115"/>
        <end position="142"/>
    </location>
</feature>
<evidence type="ECO:0000256" key="2">
    <source>
        <dbReference type="ARBA" id="ARBA00022737"/>
    </source>
</evidence>
<dbReference type="SMART" id="SM00356">
    <property type="entry name" value="ZnF_C3H1"/>
    <property type="match status" value="3"/>
</dbReference>
<dbReference type="eggNOG" id="KOG4791">
    <property type="taxonomic scope" value="Eukaryota"/>
</dbReference>
<dbReference type="InterPro" id="IPR036855">
    <property type="entry name" value="Znf_CCCH_sf"/>
</dbReference>
<dbReference type="OrthoDB" id="5395350at2759"/>
<keyword evidence="4 6" id="KW-0862">Zinc</keyword>
<keyword evidence="5" id="KW-0238">DNA-binding</keyword>
<feature type="compositionally biased region" description="Polar residues" evidence="7">
    <location>
        <begin position="451"/>
        <end position="465"/>
    </location>
</feature>
<dbReference type="GO" id="GO:0008270">
    <property type="term" value="F:zinc ion binding"/>
    <property type="evidence" value="ECO:0007669"/>
    <property type="project" value="UniProtKB-KW"/>
</dbReference>
<feature type="region of interest" description="Disordered" evidence="7">
    <location>
        <begin position="226"/>
        <end position="294"/>
    </location>
</feature>
<feature type="zinc finger region" description="C3H1-type" evidence="6">
    <location>
        <begin position="51"/>
        <end position="77"/>
    </location>
</feature>
<dbReference type="FunCoup" id="A0A1U7ZAT2">
    <property type="interactions" value="1895"/>
</dbReference>
<dbReference type="AlphaFoldDB" id="A0A1U7ZAT2"/>
<proteinExistence type="predicted"/>
<dbReference type="InterPro" id="IPR000571">
    <property type="entry name" value="Znf_CCCH"/>
</dbReference>
<dbReference type="FunFam" id="4.10.1000.10:FF:000021">
    <property type="entry name" value="Zinc finger CCCH domain-containing protein 17"/>
    <property type="match status" value="1"/>
</dbReference>
<evidence type="ECO:0000256" key="6">
    <source>
        <dbReference type="PROSITE-ProRule" id="PRU00723"/>
    </source>
</evidence>
<sequence>MEAATRDSSQLPVAAEEESLKKNTDCVYFLASPLTCKKGSECEYRHSEPARINPRDCWFWLNGNCLNPKCSFRHPPLDGFLGTQGASSVGSSLSPQAGISTQMPPAFTAPAHGSGKQPTPCFFFQKGLCLKGDRCPFMHGPQPLAPKVAPTVTEPQISKKTSFGGLEKCTTQQQNIPKQNTINQIEVPPPEKSVMKTETALPKNGIAAKKNVQSDDEQLRYKPANIPAFSGSSVSRPVNAPGTGGNSLSRPANAPGASGNSVSRPHCSRQAQVLDDRSFQNGKEGDEILGESSPGFDVLVDNELRNSHYYQNVDEYGSATDHDGRNLNSAGEFDYGCSVDYDSVNKFDQEPYIDSRGYDPYGRAQDHYPWEQHRASSVSERLSLPDKRGYPRGKSPDQIGESDLRHRLSKQRRLNGSRSIISSNCRDDGHRRNDHEHHFEDQRNQDRSWRETSNLPRENSISNRLQGRITLPGRSSSPDSNNSSLRPEREMNRGRSWGRSSPPGRGPISSYQGRHQDRIKRRGQEDDNIEGRNFRAPLARRDDIVSTLDFAGPKSLAELKGSKHLESTEDQEKDQETKARQVFPCREQQNSKIGKLVAQESEDSLSFEGPKPLSVLLKRKREAETTSGNIKISDIGEESSPRSENFMGGSRMTAITETQSDLPSERKKEDDENIVSNQEKSKSSAATVEDDEEGQIFPEDNEVAHEDEPYAQDGTEFEAEDATMLDDTFEDQELETFDQRGGESDYEQTGGQDKTEDENLDPEEYLDDEDGDDFAKRIGVMFS</sequence>
<dbReference type="KEGG" id="nnu:104592819"/>
<feature type="region of interest" description="Disordered" evidence="7">
    <location>
        <begin position="586"/>
        <end position="718"/>
    </location>
</feature>
<feature type="domain" description="C3H1-type" evidence="8">
    <location>
        <begin position="20"/>
        <end position="49"/>
    </location>
</feature>
<feature type="compositionally biased region" description="Low complexity" evidence="7">
    <location>
        <begin position="475"/>
        <end position="484"/>
    </location>
</feature>
<dbReference type="STRING" id="4432.A0A1U7ZAT2"/>
<dbReference type="Gene3D" id="4.10.1000.10">
    <property type="entry name" value="Zinc finger, CCCH-type"/>
    <property type="match status" value="2"/>
</dbReference>